<sequence length="578" mass="63100">MSAPDPNFDFAFPSTSLPKPLHSSSQDYKHHRILSSLSPSRNSSLQKVWAEDYLDAGEYTGEFEDISHSITPPPAATLTTRPFPRSIPLSADEEACPARQTRTHQRSLTALLPFRAPHTRTNSTSPQRSPPEESKDERSFMPTLTGDKDGTIRVEEKSRGGLTSWFTGSSAPVSVGIPVGQQESLNPSPMSSRDGSPERPVAKLQKRPALSTLDSATTLNSSTPAKPATSTSRFNFFSSPKTPVQQTIQLPRSSLDNDEFLTLDITAALFPNLSPSAQDPFSPASFKNLLMNAEGLLLKFQTAYKFRTLSLHELSSTHSAVHDELEEAETRAQSLRSQLEDMASKVAEQDHTISDLVTQLAIEKQARTEEKEARERSIQLVHENRLEMEALKKASCCSHEHEDLGIERERGNWRQSGGSRFSEESDAESGPDSVFSRSRSPTLITSSAASTMTMESTPELLQASFARVVPNPNSPTSNSSHTTPRPKLVERPSTFQKILKGISTSPEPERERDVVDHMFGTGIGMGGSGCENCRGKDASVAWDTVGLLRAENKGLKDRVGSLEIAVEGALDLCAGLGL</sequence>
<protein>
    <submittedName>
        <fullName evidence="3">Uncharacterized protein</fullName>
    </submittedName>
</protein>
<feature type="compositionally biased region" description="Low complexity" evidence="2">
    <location>
        <begin position="221"/>
        <end position="232"/>
    </location>
</feature>
<feature type="compositionally biased region" description="Polar residues" evidence="2">
    <location>
        <begin position="181"/>
        <end position="194"/>
    </location>
</feature>
<dbReference type="EMBL" id="VNKQ01000003">
    <property type="protein sequence ID" value="KAG0652351.1"/>
    <property type="molecule type" value="Genomic_DNA"/>
</dbReference>
<feature type="region of interest" description="Disordered" evidence="2">
    <location>
        <begin position="468"/>
        <end position="489"/>
    </location>
</feature>
<evidence type="ECO:0000256" key="2">
    <source>
        <dbReference type="SAM" id="MobiDB-lite"/>
    </source>
</evidence>
<dbReference type="OrthoDB" id="5377009at2759"/>
<accession>A0A9P7B0N1</accession>
<dbReference type="AlphaFoldDB" id="A0A9P7B0N1"/>
<feature type="compositionally biased region" description="Basic and acidic residues" evidence="2">
    <location>
        <begin position="146"/>
        <end position="159"/>
    </location>
</feature>
<feature type="compositionally biased region" description="Low complexity" evidence="2">
    <location>
        <begin position="470"/>
        <end position="483"/>
    </location>
</feature>
<feature type="coiled-coil region" evidence="1">
    <location>
        <begin position="311"/>
        <end position="345"/>
    </location>
</feature>
<keyword evidence="4" id="KW-1185">Reference proteome</keyword>
<feature type="compositionally biased region" description="Polar residues" evidence="2">
    <location>
        <begin position="13"/>
        <end position="26"/>
    </location>
</feature>
<keyword evidence="1" id="KW-0175">Coiled coil</keyword>
<evidence type="ECO:0000313" key="4">
    <source>
        <dbReference type="Proteomes" id="UP000785200"/>
    </source>
</evidence>
<proteinExistence type="predicted"/>
<comment type="caution">
    <text evidence="3">The sequence shown here is derived from an EMBL/GenBank/DDBJ whole genome shotgun (WGS) entry which is preliminary data.</text>
</comment>
<reference evidence="3" key="1">
    <citation type="submission" date="2019-07" db="EMBL/GenBank/DDBJ databases">
        <title>Hyphodiscus hymeniophilus genome sequencing and assembly.</title>
        <authorList>
            <person name="Kramer G."/>
            <person name="Nodwell J."/>
        </authorList>
    </citation>
    <scope>NUCLEOTIDE SEQUENCE</scope>
    <source>
        <strain evidence="3">ATCC 34498</strain>
    </source>
</reference>
<evidence type="ECO:0000313" key="3">
    <source>
        <dbReference type="EMBL" id="KAG0652351.1"/>
    </source>
</evidence>
<feature type="compositionally biased region" description="Basic and acidic residues" evidence="2">
    <location>
        <begin position="130"/>
        <end position="139"/>
    </location>
</feature>
<feature type="region of interest" description="Disordered" evidence="2">
    <location>
        <begin position="407"/>
        <end position="441"/>
    </location>
</feature>
<feature type="region of interest" description="Disordered" evidence="2">
    <location>
        <begin position="91"/>
        <end position="240"/>
    </location>
</feature>
<evidence type="ECO:0000256" key="1">
    <source>
        <dbReference type="SAM" id="Coils"/>
    </source>
</evidence>
<feature type="region of interest" description="Disordered" evidence="2">
    <location>
        <begin position="1"/>
        <end position="28"/>
    </location>
</feature>
<organism evidence="3 4">
    <name type="scientific">Hyphodiscus hymeniophilus</name>
    <dbReference type="NCBI Taxonomy" id="353542"/>
    <lineage>
        <taxon>Eukaryota</taxon>
        <taxon>Fungi</taxon>
        <taxon>Dikarya</taxon>
        <taxon>Ascomycota</taxon>
        <taxon>Pezizomycotina</taxon>
        <taxon>Leotiomycetes</taxon>
        <taxon>Helotiales</taxon>
        <taxon>Hyphodiscaceae</taxon>
        <taxon>Hyphodiscus</taxon>
    </lineage>
</organism>
<gene>
    <name evidence="3" type="ORF">D0Z07_1438</name>
</gene>
<name>A0A9P7B0N1_9HELO</name>
<dbReference type="Proteomes" id="UP000785200">
    <property type="component" value="Unassembled WGS sequence"/>
</dbReference>